<dbReference type="OrthoDB" id="2148946at2759"/>
<dbReference type="STRING" id="669874.A0A1E4TNM1"/>
<dbReference type="InterPro" id="IPR006597">
    <property type="entry name" value="Sel1-like"/>
</dbReference>
<keyword evidence="3" id="KW-1185">Reference proteome</keyword>
<gene>
    <name evidence="2" type="ORF">PACTADRAFT_77709</name>
</gene>
<dbReference type="Gene3D" id="1.25.40.10">
    <property type="entry name" value="Tetratricopeptide repeat domain"/>
    <property type="match status" value="1"/>
</dbReference>
<feature type="compositionally biased region" description="Polar residues" evidence="1">
    <location>
        <begin position="160"/>
        <end position="174"/>
    </location>
</feature>
<evidence type="ECO:0000313" key="2">
    <source>
        <dbReference type="EMBL" id="ODV93366.1"/>
    </source>
</evidence>
<dbReference type="PANTHER" id="PTHR43628:SF11">
    <property type="entry name" value="PROTEIN DSF2"/>
    <property type="match status" value="1"/>
</dbReference>
<protein>
    <submittedName>
        <fullName evidence="2">Uncharacterized protein</fullName>
    </submittedName>
</protein>
<dbReference type="InterPro" id="IPR052945">
    <property type="entry name" value="Mitotic_Regulator"/>
</dbReference>
<feature type="compositionally biased region" description="Basic and acidic residues" evidence="1">
    <location>
        <begin position="72"/>
        <end position="85"/>
    </location>
</feature>
<accession>A0A1E4TNM1</accession>
<dbReference type="InterPro" id="IPR011990">
    <property type="entry name" value="TPR-like_helical_dom_sf"/>
</dbReference>
<dbReference type="GO" id="GO:0010972">
    <property type="term" value="P:negative regulation of G2/M transition of mitotic cell cycle"/>
    <property type="evidence" value="ECO:0007669"/>
    <property type="project" value="TreeGrafter"/>
</dbReference>
<dbReference type="SMART" id="SM00671">
    <property type="entry name" value="SEL1"/>
    <property type="match status" value="2"/>
</dbReference>
<name>A0A1E4TNM1_PACTA</name>
<dbReference type="AlphaFoldDB" id="A0A1E4TNM1"/>
<organism evidence="2 3">
    <name type="scientific">Pachysolen tannophilus NRRL Y-2460</name>
    <dbReference type="NCBI Taxonomy" id="669874"/>
    <lineage>
        <taxon>Eukaryota</taxon>
        <taxon>Fungi</taxon>
        <taxon>Dikarya</taxon>
        <taxon>Ascomycota</taxon>
        <taxon>Saccharomycotina</taxon>
        <taxon>Pichiomycetes</taxon>
        <taxon>Pachysolenaceae</taxon>
        <taxon>Pachysolen</taxon>
    </lineage>
</organism>
<proteinExistence type="predicted"/>
<dbReference type="GO" id="GO:0032153">
    <property type="term" value="C:cell division site"/>
    <property type="evidence" value="ECO:0007669"/>
    <property type="project" value="TreeGrafter"/>
</dbReference>
<evidence type="ECO:0000256" key="1">
    <source>
        <dbReference type="SAM" id="MobiDB-lite"/>
    </source>
</evidence>
<feature type="region of interest" description="Disordered" evidence="1">
    <location>
        <begin position="153"/>
        <end position="191"/>
    </location>
</feature>
<reference evidence="3" key="1">
    <citation type="submission" date="2016-05" db="EMBL/GenBank/DDBJ databases">
        <title>Comparative genomics of biotechnologically important yeasts.</title>
        <authorList>
            <consortium name="DOE Joint Genome Institute"/>
            <person name="Riley R."/>
            <person name="Haridas S."/>
            <person name="Wolfe K.H."/>
            <person name="Lopes M.R."/>
            <person name="Hittinger C.T."/>
            <person name="Goker M."/>
            <person name="Salamov A."/>
            <person name="Wisecaver J."/>
            <person name="Long T.M."/>
            <person name="Aerts A.L."/>
            <person name="Barry K."/>
            <person name="Choi C."/>
            <person name="Clum A."/>
            <person name="Coughlan A.Y."/>
            <person name="Deshpande S."/>
            <person name="Douglass A.P."/>
            <person name="Hanson S.J."/>
            <person name="Klenk H.-P."/>
            <person name="Labutti K."/>
            <person name="Lapidus A."/>
            <person name="Lindquist E."/>
            <person name="Lipzen A."/>
            <person name="Meier-Kolthoff J.P."/>
            <person name="Ohm R.A."/>
            <person name="Otillar R.P."/>
            <person name="Pangilinan J."/>
            <person name="Peng Y."/>
            <person name="Rokas A."/>
            <person name="Rosa C.A."/>
            <person name="Scheuner C."/>
            <person name="Sibirny A.A."/>
            <person name="Slot J.C."/>
            <person name="Stielow J.B."/>
            <person name="Sun H."/>
            <person name="Kurtzman C.P."/>
            <person name="Blackwell M."/>
            <person name="Grigoriev I.V."/>
            <person name="Jeffries T.W."/>
        </authorList>
    </citation>
    <scope>NUCLEOTIDE SEQUENCE [LARGE SCALE GENOMIC DNA]</scope>
    <source>
        <strain evidence="3">NRRL Y-2460</strain>
    </source>
</reference>
<dbReference type="Proteomes" id="UP000094236">
    <property type="component" value="Unassembled WGS sequence"/>
</dbReference>
<dbReference type="EMBL" id="KV454018">
    <property type="protein sequence ID" value="ODV93366.1"/>
    <property type="molecule type" value="Genomic_DNA"/>
</dbReference>
<dbReference type="SUPFAM" id="SSF81901">
    <property type="entry name" value="HCP-like"/>
    <property type="match status" value="1"/>
</dbReference>
<dbReference type="PANTHER" id="PTHR43628">
    <property type="entry name" value="ACTIVATOR OF C KINASE PROTEIN 1-RELATED"/>
    <property type="match status" value="1"/>
</dbReference>
<feature type="region of interest" description="Disordered" evidence="1">
    <location>
        <begin position="62"/>
        <end position="86"/>
    </location>
</feature>
<sequence length="510" mass="57529">MVSIESVSTTGRLLDHLGLDEIEKEIDWKKVNESANNNRQGYENIRTKKSPNDKELPALPLETIISTSSLDKTPDQKEKKKETTRKPIIQNYASADKFPSLQRRFIKPKYRPTEQESVSSESFTSCIEESNSSSIISTNKNCMYASSQTESFDDFENEKNSPVTPYWSTSSLSRSRPFPLNGSRSSNSIPQIAKNDPSFGPEISPLSSRFPTLNNLEFQPYLETSTDVARRTPSHYHSLSNPTELINGNNEFDFYDYKSHKRSDSAALSGTVPSSTSNYKPKINHSLVSPLSPLSSSFSCSSGIHHNPNSFQKELQYHSNLEKTITPEQRVSLAISLKKQGNAEEASYQLKLAANQGNKDAMLLYGLSLRYGYGVRRNEKVSFSWLCKGVDVDSESKDFEFEVDPSTLTTQDFPQKPLEPLSSTLFEVGKSYINGWGTERDENYGIKFIEKSAALGFIEAMVESAKFWATKGPNRKKDISRSETWFKLVKSFGVKLEGHDWVYKSKYILP</sequence>
<evidence type="ECO:0000313" key="3">
    <source>
        <dbReference type="Proteomes" id="UP000094236"/>
    </source>
</evidence>